<protein>
    <submittedName>
        <fullName evidence="1">15120_t:CDS:1</fullName>
    </submittedName>
</protein>
<gene>
    <name evidence="1" type="ORF">FCALED_LOCUS8250</name>
</gene>
<dbReference type="Proteomes" id="UP000789570">
    <property type="component" value="Unassembled WGS sequence"/>
</dbReference>
<dbReference type="PANTHER" id="PTHR33129:SF1">
    <property type="entry name" value="ATP-BINDING PROTEIN"/>
    <property type="match status" value="1"/>
</dbReference>
<sequence>MSNIYEIIDSLLEKEESKILQIHLINNPEKENRLLLALKSHEKPEDKKGLLKDFLSNISDELQVKRSGGFQESIRKLAPPRYCEFWLNLYNSQIICIMPPGYIDENVLNSEPYSCYMDVEEDKIVLKNNVMINSENILILNDGKPVEVRLNEGEECKLVVSGHIKLDKCAKFLRLCKLPEAIVRGVTKQCIYIKESYLKMIELIETDRENLSLNGCVIIGTPGTGKTHFSLYFAFFIMRRYQETDIIFEQLCKNTDEGLILRIKPNKSVMIISDLISEDPVNSYYIVDSIAPTDVGTKFTLLLTTPRNDRWHEFEKKVGVMKYYSSLWVEKEILDVWKLNYNSIPEERVKELINVWGCVPRRIFCEYYKEPKISDVIAKCNVNDYIKNEGEDLGEKYSGKAILIRPKQNFTDKEFIPASEIISKALYEKYKNSTKDSIISLIKNLAGGAAAPLSGKFFEMMAHDLLRKGGTFKVRNLSTGNCEILQLQELKQNVFHNIDEIVSMEYNFPDKNNLKSFDALTPNYNGSSHHLYQMTIAKTHNIKVNGLQEMRSLLDNGSPIHLYFVVPDIDEIYDNYCKQEYHTTKDTIYIGWNKETEWIQKKVTQYVLLIKLSDFS</sequence>
<accession>A0A9N9CBM1</accession>
<comment type="caution">
    <text evidence="1">The sequence shown here is derived from an EMBL/GenBank/DDBJ whole genome shotgun (WGS) entry which is preliminary data.</text>
</comment>
<keyword evidence="2" id="KW-1185">Reference proteome</keyword>
<proteinExistence type="predicted"/>
<dbReference type="EMBL" id="CAJVPQ010002356">
    <property type="protein sequence ID" value="CAG8594102.1"/>
    <property type="molecule type" value="Genomic_DNA"/>
</dbReference>
<evidence type="ECO:0000313" key="1">
    <source>
        <dbReference type="EMBL" id="CAG8594102.1"/>
    </source>
</evidence>
<dbReference type="InterPro" id="IPR052980">
    <property type="entry name" value="Crinkler_effector"/>
</dbReference>
<organism evidence="1 2">
    <name type="scientific">Funneliformis caledonium</name>
    <dbReference type="NCBI Taxonomy" id="1117310"/>
    <lineage>
        <taxon>Eukaryota</taxon>
        <taxon>Fungi</taxon>
        <taxon>Fungi incertae sedis</taxon>
        <taxon>Mucoromycota</taxon>
        <taxon>Glomeromycotina</taxon>
        <taxon>Glomeromycetes</taxon>
        <taxon>Glomerales</taxon>
        <taxon>Glomeraceae</taxon>
        <taxon>Funneliformis</taxon>
    </lineage>
</organism>
<dbReference type="OrthoDB" id="2415938at2759"/>
<dbReference type="AlphaFoldDB" id="A0A9N9CBM1"/>
<evidence type="ECO:0000313" key="2">
    <source>
        <dbReference type="Proteomes" id="UP000789570"/>
    </source>
</evidence>
<name>A0A9N9CBM1_9GLOM</name>
<dbReference type="PANTHER" id="PTHR33129">
    <property type="entry name" value="PROTEIN KINASE DOMAIN-CONTAINING PROTEIN-RELATED"/>
    <property type="match status" value="1"/>
</dbReference>
<reference evidence="1" key="1">
    <citation type="submission" date="2021-06" db="EMBL/GenBank/DDBJ databases">
        <authorList>
            <person name="Kallberg Y."/>
            <person name="Tangrot J."/>
            <person name="Rosling A."/>
        </authorList>
    </citation>
    <scope>NUCLEOTIDE SEQUENCE</scope>
    <source>
        <strain evidence="1">UK204</strain>
    </source>
</reference>